<dbReference type="Proteomes" id="UP000005546">
    <property type="component" value="Unassembled WGS sequence"/>
</dbReference>
<organism evidence="1 2">
    <name type="scientific">Paraprevotella xylaniphila YIT 11841</name>
    <dbReference type="NCBI Taxonomy" id="762982"/>
    <lineage>
        <taxon>Bacteria</taxon>
        <taxon>Pseudomonadati</taxon>
        <taxon>Bacteroidota</taxon>
        <taxon>Bacteroidia</taxon>
        <taxon>Bacteroidales</taxon>
        <taxon>Prevotellaceae</taxon>
        <taxon>Paraprevotella</taxon>
    </lineage>
</organism>
<proteinExistence type="predicted"/>
<evidence type="ECO:0000313" key="2">
    <source>
        <dbReference type="Proteomes" id="UP000005546"/>
    </source>
</evidence>
<dbReference type="STRING" id="762982.HMPREF9442_00813"/>
<gene>
    <name evidence="1" type="ORF">HMPREF9442_00813</name>
</gene>
<dbReference type="AlphaFoldDB" id="F3QRK9"/>
<sequence length="42" mass="4868">MSLLVSGKDKQKCVFSLVCFLKRMKMIPYVLPMCPFSVKLEE</sequence>
<dbReference type="HOGENOM" id="CLU_3255358_0_0_10"/>
<keyword evidence="2" id="KW-1185">Reference proteome</keyword>
<reference evidence="1 2" key="1">
    <citation type="submission" date="2011-02" db="EMBL/GenBank/DDBJ databases">
        <authorList>
            <person name="Weinstock G."/>
            <person name="Sodergren E."/>
            <person name="Clifton S."/>
            <person name="Fulton L."/>
            <person name="Fulton B."/>
            <person name="Courtney L."/>
            <person name="Fronick C."/>
            <person name="Harrison M."/>
            <person name="Strong C."/>
            <person name="Farmer C."/>
            <person name="Delahaunty K."/>
            <person name="Markovic C."/>
            <person name="Hall O."/>
            <person name="Minx P."/>
            <person name="Tomlinson C."/>
            <person name="Mitreva M."/>
            <person name="Hou S."/>
            <person name="Chen J."/>
            <person name="Wollam A."/>
            <person name="Pepin K.H."/>
            <person name="Johnson M."/>
            <person name="Bhonagiri V."/>
            <person name="Zhang X."/>
            <person name="Suruliraj S."/>
            <person name="Warren W."/>
            <person name="Chinwalla A."/>
            <person name="Mardis E.R."/>
            <person name="Wilson R.K."/>
        </authorList>
    </citation>
    <scope>NUCLEOTIDE SEQUENCE [LARGE SCALE GENOMIC DNA]</scope>
    <source>
        <strain evidence="1 2">YIT 11841</strain>
    </source>
</reference>
<name>F3QRK9_9BACT</name>
<dbReference type="EMBL" id="AFBR01000022">
    <property type="protein sequence ID" value="EGG55947.1"/>
    <property type="molecule type" value="Genomic_DNA"/>
</dbReference>
<comment type="caution">
    <text evidence="1">The sequence shown here is derived from an EMBL/GenBank/DDBJ whole genome shotgun (WGS) entry which is preliminary data.</text>
</comment>
<evidence type="ECO:0000313" key="1">
    <source>
        <dbReference type="EMBL" id="EGG55947.1"/>
    </source>
</evidence>
<protein>
    <submittedName>
        <fullName evidence="1">Uncharacterized protein</fullName>
    </submittedName>
</protein>
<accession>F3QRK9</accession>